<reference evidence="1 2" key="1">
    <citation type="submission" date="2015-03" db="EMBL/GenBank/DDBJ databases">
        <authorList>
            <person name="Krishnan R."/>
            <person name="Midha S."/>
            <person name="Patil P.B."/>
            <person name="Rameshkumar N."/>
        </authorList>
    </citation>
    <scope>NUCLEOTIDE SEQUENCE [LARGE SCALE GENOMIC DNA]</scope>
    <source>
        <strain evidence="1 2">L1E11</strain>
    </source>
</reference>
<evidence type="ECO:0000313" key="2">
    <source>
        <dbReference type="Proteomes" id="UP000248090"/>
    </source>
</evidence>
<evidence type="ECO:0000313" key="1">
    <source>
        <dbReference type="EMBL" id="PXF30295.1"/>
    </source>
</evidence>
<dbReference type="RefSeq" id="WP_110188211.1">
    <property type="nucleotide sequence ID" value="NZ_CP177354.1"/>
</dbReference>
<evidence type="ECO:0008006" key="3">
    <source>
        <dbReference type="Google" id="ProtNLM"/>
    </source>
</evidence>
<dbReference type="Pfam" id="PF14375">
    <property type="entry name" value="Cys_rich_CWC"/>
    <property type="match status" value="1"/>
</dbReference>
<accession>A0ABX5LUE8</accession>
<protein>
    <recommendedName>
        <fullName evidence="3">CopZ zinc binding domain-containing protein</fullName>
    </recommendedName>
</protein>
<dbReference type="Proteomes" id="UP000248090">
    <property type="component" value="Unassembled WGS sequence"/>
</dbReference>
<organism evidence="1 2">
    <name type="scientific">Pokkaliibacter plantistimulans</name>
    <dbReference type="NCBI Taxonomy" id="1635171"/>
    <lineage>
        <taxon>Bacteria</taxon>
        <taxon>Pseudomonadati</taxon>
        <taxon>Pseudomonadota</taxon>
        <taxon>Gammaproteobacteria</taxon>
        <taxon>Oceanospirillales</taxon>
        <taxon>Balneatrichaceae</taxon>
        <taxon>Pokkaliibacter</taxon>
    </lineage>
</organism>
<gene>
    <name evidence="1" type="ORF">WH50_15905</name>
</gene>
<dbReference type="InterPro" id="IPR032720">
    <property type="entry name" value="Cys_rich_CWC"/>
</dbReference>
<keyword evidence="2" id="KW-1185">Reference proteome</keyword>
<comment type="caution">
    <text evidence="1">The sequence shown here is derived from an EMBL/GenBank/DDBJ whole genome shotgun (WGS) entry which is preliminary data.</text>
</comment>
<dbReference type="EMBL" id="LAPT01000078">
    <property type="protein sequence ID" value="PXF30295.1"/>
    <property type="molecule type" value="Genomic_DNA"/>
</dbReference>
<sequence>MADKEAAGTCPLCGGPNYCAFLGQMSVHAVQEQVAAMHTCWCYGVDFSQALLGLAALQGGTPSCICELCARKSELHSESGSEPVAAEDWWLRTCSRSCELESDKAKSAEEAGFSHLK</sequence>
<name>A0ABX5LUE8_9GAMM</name>
<proteinExistence type="predicted"/>